<feature type="transmembrane region" description="Helical" evidence="1">
    <location>
        <begin position="239"/>
        <end position="257"/>
    </location>
</feature>
<evidence type="ECO:0000256" key="1">
    <source>
        <dbReference type="SAM" id="Phobius"/>
    </source>
</evidence>
<dbReference type="EMBL" id="JASTZU010000034">
    <property type="protein sequence ID" value="MDL4840699.1"/>
    <property type="molecule type" value="Genomic_DNA"/>
</dbReference>
<sequence>MQISSKSKTWIILAVVLLVFTVISFILTSQRPEEYPNFVSHSPSPSGVKGIYTYLENENGLTNHWPHPPTSLTAENQNQMLIMIEPFFIPDQEEMDAYFSFMEAGNTIFLHMVNPDGMLNVETLPLIEEPSNPNQVVGSNGINYNAIVSSSVRLNVNTDDEKLYSDEQGVLAFKRSVGKGQLIVSVTPEWMTNDRILDKDHFEIILSLINQENPTDIFFDEYIHNGKNASSMLEIYPKWLLVVLLQAIIISILWVWLKGKRFGPIYIPREETVRFSDERIKALSAWYLKKHRYAEALMIQSDYLKQSLQEHWGISYSKEGLSLQILLERKCKYLLKEEISQLTQELPNVLLKQELSKQEFLLWSKKINRLRKEVEEG</sequence>
<keyword evidence="1" id="KW-0812">Transmembrane</keyword>
<evidence type="ECO:0000313" key="4">
    <source>
        <dbReference type="Proteomes" id="UP001235343"/>
    </source>
</evidence>
<gene>
    <name evidence="3" type="ORF">QQS35_09585</name>
</gene>
<feature type="domain" description="DUF4350" evidence="2">
    <location>
        <begin position="40"/>
        <end position="209"/>
    </location>
</feature>
<keyword evidence="1" id="KW-0472">Membrane</keyword>
<keyword evidence="1" id="KW-1133">Transmembrane helix</keyword>
<evidence type="ECO:0000259" key="2">
    <source>
        <dbReference type="Pfam" id="PF14258"/>
    </source>
</evidence>
<dbReference type="RefSeq" id="WP_285931831.1">
    <property type="nucleotide sequence ID" value="NZ_JASTZU010000034.1"/>
</dbReference>
<proteinExistence type="predicted"/>
<dbReference type="Pfam" id="PF14258">
    <property type="entry name" value="DUF4350"/>
    <property type="match status" value="1"/>
</dbReference>
<accession>A0ABT7L4C2</accession>
<comment type="caution">
    <text evidence="3">The sequence shown here is derived from an EMBL/GenBank/DDBJ whole genome shotgun (WGS) entry which is preliminary data.</text>
</comment>
<reference evidence="3 4" key="1">
    <citation type="submission" date="2023-06" db="EMBL/GenBank/DDBJ databases">
        <title>Aquibacillus rhizosphaerae LR5S19.</title>
        <authorList>
            <person name="Sun J.-Q."/>
        </authorList>
    </citation>
    <scope>NUCLEOTIDE SEQUENCE [LARGE SCALE GENOMIC DNA]</scope>
    <source>
        <strain evidence="3 4">LR5S19</strain>
    </source>
</reference>
<protein>
    <submittedName>
        <fullName evidence="3">DUF4350 domain-containing protein</fullName>
    </submittedName>
</protein>
<evidence type="ECO:0000313" key="3">
    <source>
        <dbReference type="EMBL" id="MDL4840699.1"/>
    </source>
</evidence>
<name>A0ABT7L4C2_9BACI</name>
<feature type="transmembrane region" description="Helical" evidence="1">
    <location>
        <begin position="9"/>
        <end position="27"/>
    </location>
</feature>
<dbReference type="Proteomes" id="UP001235343">
    <property type="component" value="Unassembled WGS sequence"/>
</dbReference>
<dbReference type="InterPro" id="IPR025646">
    <property type="entry name" value="DUF4350"/>
</dbReference>
<organism evidence="3 4">
    <name type="scientific">Aquibacillus rhizosphaerae</name>
    <dbReference type="NCBI Taxonomy" id="3051431"/>
    <lineage>
        <taxon>Bacteria</taxon>
        <taxon>Bacillati</taxon>
        <taxon>Bacillota</taxon>
        <taxon>Bacilli</taxon>
        <taxon>Bacillales</taxon>
        <taxon>Bacillaceae</taxon>
        <taxon>Aquibacillus</taxon>
    </lineage>
</organism>
<keyword evidence="4" id="KW-1185">Reference proteome</keyword>